<keyword evidence="1" id="KW-0031">Aminopeptidase</keyword>
<keyword evidence="9" id="KW-1185">Reference proteome</keyword>
<sequence length="337" mass="35693">MKQDSVHGKHTRRHARSHGPSFCVLLLTGMAVLLAAAPAAATGTPGGEYDPGIAAMLAEIDESELRNTTYDLQNFSTRVYGTEGNQEAGAYLSARLAAIPGLEVESRGGEHNAIVATLPGGDASDGVVVVGAHYDSKSLDPARAPGATDNGCGVAIVLELARVMSEHSFDRTVQFAFWNGEEVGRLGSIEYAAGAASPIVLYLNYDSSCYDPLDRSVLDIVYDEHSADVAALMADYNTLYSTNFTLTENVHSCTSDHVSFRDRGYPAVTTHCEGHGPAHTPDDTVDQVSFDYAKRNARLGLAVLAEVAGFRGEDAGNAISKALRVVWDLSGRLDGAG</sequence>
<dbReference type="GeneID" id="66129519"/>
<dbReference type="PANTHER" id="PTHR12147:SF56">
    <property type="entry name" value="AMINOPEPTIDASE YDR415C-RELATED"/>
    <property type="match status" value="1"/>
</dbReference>
<dbReference type="RefSeq" id="WP_221057364.1">
    <property type="nucleotide sequence ID" value="NZ_AP019781.1"/>
</dbReference>
<organism evidence="8 9">
    <name type="scientific">Methanoculleus chikugoensis</name>
    <dbReference type="NCBI Taxonomy" id="118126"/>
    <lineage>
        <taxon>Archaea</taxon>
        <taxon>Methanobacteriati</taxon>
        <taxon>Methanobacteriota</taxon>
        <taxon>Stenosarchaea group</taxon>
        <taxon>Methanomicrobia</taxon>
        <taxon>Methanomicrobiales</taxon>
        <taxon>Methanomicrobiaceae</taxon>
        <taxon>Methanoculleus</taxon>
    </lineage>
</organism>
<evidence type="ECO:0000256" key="5">
    <source>
        <dbReference type="ARBA" id="ARBA00022801"/>
    </source>
</evidence>
<dbReference type="Proteomes" id="UP000824969">
    <property type="component" value="Chromosome"/>
</dbReference>
<evidence type="ECO:0000256" key="6">
    <source>
        <dbReference type="ARBA" id="ARBA00022833"/>
    </source>
</evidence>
<evidence type="ECO:0000259" key="7">
    <source>
        <dbReference type="Pfam" id="PF04389"/>
    </source>
</evidence>
<keyword evidence="6" id="KW-0862">Zinc</keyword>
<evidence type="ECO:0000313" key="9">
    <source>
        <dbReference type="Proteomes" id="UP000824969"/>
    </source>
</evidence>
<dbReference type="InterPro" id="IPR045175">
    <property type="entry name" value="M28_fam"/>
</dbReference>
<dbReference type="Pfam" id="PF04389">
    <property type="entry name" value="Peptidase_M28"/>
    <property type="match status" value="1"/>
</dbReference>
<evidence type="ECO:0000256" key="1">
    <source>
        <dbReference type="ARBA" id="ARBA00022438"/>
    </source>
</evidence>
<reference evidence="8 9" key="1">
    <citation type="submission" date="2019-06" db="EMBL/GenBank/DDBJ databases">
        <title>Complete genome sequence of Methanoculleus chikugoensis strain MG62.</title>
        <authorList>
            <person name="Asakawa S."/>
            <person name="Dianou D."/>
        </authorList>
    </citation>
    <scope>NUCLEOTIDE SEQUENCE [LARGE SCALE GENOMIC DNA]</scope>
    <source>
        <strain evidence="8 9">MG62</strain>
    </source>
</reference>
<keyword evidence="3" id="KW-0479">Metal-binding</keyword>
<evidence type="ECO:0000256" key="2">
    <source>
        <dbReference type="ARBA" id="ARBA00022670"/>
    </source>
</evidence>
<keyword evidence="4" id="KW-0732">Signal</keyword>
<proteinExistence type="predicted"/>
<name>A0ABM7H219_9EURY</name>
<evidence type="ECO:0000256" key="3">
    <source>
        <dbReference type="ARBA" id="ARBA00022723"/>
    </source>
</evidence>
<accession>A0ABM7H219</accession>
<dbReference type="InterPro" id="IPR007484">
    <property type="entry name" value="Peptidase_M28"/>
</dbReference>
<evidence type="ECO:0000256" key="4">
    <source>
        <dbReference type="ARBA" id="ARBA00022729"/>
    </source>
</evidence>
<gene>
    <name evidence="8" type="ORF">MchiMG62_00230</name>
</gene>
<dbReference type="PANTHER" id="PTHR12147">
    <property type="entry name" value="METALLOPEPTIDASE M28 FAMILY MEMBER"/>
    <property type="match status" value="1"/>
</dbReference>
<feature type="domain" description="Peptidase M28" evidence="7">
    <location>
        <begin position="114"/>
        <end position="301"/>
    </location>
</feature>
<keyword evidence="5" id="KW-0378">Hydrolase</keyword>
<dbReference type="EMBL" id="AP019781">
    <property type="protein sequence ID" value="BBL66842.1"/>
    <property type="molecule type" value="Genomic_DNA"/>
</dbReference>
<protein>
    <recommendedName>
        <fullName evidence="7">Peptidase M28 domain-containing protein</fullName>
    </recommendedName>
</protein>
<evidence type="ECO:0000313" key="8">
    <source>
        <dbReference type="EMBL" id="BBL66842.1"/>
    </source>
</evidence>
<keyword evidence="2" id="KW-0645">Protease</keyword>